<dbReference type="InterPro" id="IPR014044">
    <property type="entry name" value="CAP_dom"/>
</dbReference>
<dbReference type="EMBL" id="JACCFH010000001">
    <property type="protein sequence ID" value="NYG32305.1"/>
    <property type="molecule type" value="Genomic_DNA"/>
</dbReference>
<dbReference type="GO" id="GO:0005576">
    <property type="term" value="C:extracellular region"/>
    <property type="evidence" value="ECO:0007669"/>
    <property type="project" value="InterPro"/>
</dbReference>
<protein>
    <submittedName>
        <fullName evidence="3">Pathogenesis-related protein 1</fullName>
    </submittedName>
</protein>
<name>A0A7Y9QVP3_9BURK</name>
<dbReference type="FunFam" id="3.40.33.10:FF:000004">
    <property type="entry name" value="CAP, cysteine-rich secretory protein, antigen 5"/>
    <property type="match status" value="1"/>
</dbReference>
<evidence type="ECO:0000313" key="3">
    <source>
        <dbReference type="EMBL" id="NYG32305.1"/>
    </source>
</evidence>
<dbReference type="PROSITE" id="PS01009">
    <property type="entry name" value="CRISP_1"/>
    <property type="match status" value="1"/>
</dbReference>
<dbReference type="Gene3D" id="3.40.33.10">
    <property type="entry name" value="CAP"/>
    <property type="match status" value="1"/>
</dbReference>
<dbReference type="AlphaFoldDB" id="A0A7Y9QVP3"/>
<dbReference type="RefSeq" id="WP_179633212.1">
    <property type="nucleotide sequence ID" value="NZ_JACCFH010000001.1"/>
</dbReference>
<accession>A0A7Y9QVP3</accession>
<reference evidence="3 4" key="1">
    <citation type="submission" date="2020-07" db="EMBL/GenBank/DDBJ databases">
        <title>Genomic Encyclopedia of Archaeal and Bacterial Type Strains, Phase II (KMG-II): from individual species to whole genera.</title>
        <authorList>
            <person name="Goeker M."/>
        </authorList>
    </citation>
    <scope>NUCLEOTIDE SEQUENCE [LARGE SCALE GENOMIC DNA]</scope>
    <source>
        <strain evidence="3 4">DSM 21226</strain>
    </source>
</reference>
<dbReference type="SMART" id="SM00198">
    <property type="entry name" value="SCP"/>
    <property type="match status" value="1"/>
</dbReference>
<dbReference type="SUPFAM" id="SSF55797">
    <property type="entry name" value="PR-1-like"/>
    <property type="match status" value="1"/>
</dbReference>
<dbReference type="InterPro" id="IPR002413">
    <property type="entry name" value="V5_allergen-like"/>
</dbReference>
<dbReference type="Proteomes" id="UP000518288">
    <property type="component" value="Unassembled WGS sequence"/>
</dbReference>
<feature type="signal peptide" evidence="1">
    <location>
        <begin position="1"/>
        <end position="19"/>
    </location>
</feature>
<feature type="chain" id="PRO_5031438219" evidence="1">
    <location>
        <begin position="20"/>
        <end position="177"/>
    </location>
</feature>
<dbReference type="InterPro" id="IPR018244">
    <property type="entry name" value="Allrgn_V5/Tpx1_CS"/>
</dbReference>
<comment type="caution">
    <text evidence="3">The sequence shown here is derived from an EMBL/GenBank/DDBJ whole genome shotgun (WGS) entry which is preliminary data.</text>
</comment>
<proteinExistence type="predicted"/>
<dbReference type="InterPro" id="IPR035940">
    <property type="entry name" value="CAP_sf"/>
</dbReference>
<dbReference type="PRINTS" id="PR00838">
    <property type="entry name" value="V5ALLERGEN"/>
</dbReference>
<gene>
    <name evidence="3" type="ORF">BDD16_001291</name>
</gene>
<dbReference type="InterPro" id="IPR001283">
    <property type="entry name" value="CRISP-related"/>
</dbReference>
<dbReference type="Pfam" id="PF00188">
    <property type="entry name" value="CAP"/>
    <property type="match status" value="1"/>
</dbReference>
<dbReference type="PANTHER" id="PTHR10334">
    <property type="entry name" value="CYSTEINE-RICH SECRETORY PROTEIN-RELATED"/>
    <property type="match status" value="1"/>
</dbReference>
<keyword evidence="4" id="KW-1185">Reference proteome</keyword>
<evidence type="ECO:0000259" key="2">
    <source>
        <dbReference type="SMART" id="SM00198"/>
    </source>
</evidence>
<dbReference type="PRINTS" id="PR00837">
    <property type="entry name" value="V5TPXLIKE"/>
</dbReference>
<evidence type="ECO:0000256" key="1">
    <source>
        <dbReference type="SAM" id="SignalP"/>
    </source>
</evidence>
<organism evidence="3 4">
    <name type="scientific">Sphaerotilus montanus</name>
    <dbReference type="NCBI Taxonomy" id="522889"/>
    <lineage>
        <taxon>Bacteria</taxon>
        <taxon>Pseudomonadati</taxon>
        <taxon>Pseudomonadota</taxon>
        <taxon>Betaproteobacteria</taxon>
        <taxon>Burkholderiales</taxon>
        <taxon>Sphaerotilaceae</taxon>
        <taxon>Sphaerotilus</taxon>
    </lineage>
</organism>
<evidence type="ECO:0000313" key="4">
    <source>
        <dbReference type="Proteomes" id="UP000518288"/>
    </source>
</evidence>
<keyword evidence="1" id="KW-0732">Signal</keyword>
<feature type="domain" description="SCP" evidence="2">
    <location>
        <begin position="28"/>
        <end position="173"/>
    </location>
</feature>
<sequence>MLSRFVLVGLVAAATPTVADPATGLAEAQSTELLLAHNRWRSRVGVPPLVWSEGLAESSARWAARLDQGGQCGMEHSDTPDLGENLYWASPIRWSTGLVTVQDVRPGFVTDVWGRESADFQVEANTCTPGKTCGHYTQIVWRSTREVGCAVRVCAAKDQIWVCQYRPAGNFIGERPF</sequence>